<name>A0A6L3ZJ38_9FLAO</name>
<keyword evidence="8" id="KW-1185">Reference proteome</keyword>
<evidence type="ECO:0000256" key="4">
    <source>
        <dbReference type="ARBA" id="ARBA00022989"/>
    </source>
</evidence>
<evidence type="ECO:0000256" key="5">
    <source>
        <dbReference type="ARBA" id="ARBA00023136"/>
    </source>
</evidence>
<dbReference type="GO" id="GO:0005886">
    <property type="term" value="C:plasma membrane"/>
    <property type="evidence" value="ECO:0007669"/>
    <property type="project" value="UniProtKB-SubCell"/>
</dbReference>
<sequence>MLKYKATNGLKFNFIFALLGNVGYAAFQFLLLTVFVRLYSTEEIGVFNYVGAFVLPITLAFDLQLRSLYLTGTEEGHYHSYHRYRNRVNIFAFAVLLISTQFTDSEYFWYVLILGTMKLLENQSNLYYGLFHKIESTQRVAMSRWIKTGGTFVVTATVGILWKPDFLTLLWVYLGTNILLFVAFDLRWALQFGRKVADVPTPIKHMIVLTIPMVIIALIEKYYINYPKLALEQFFGLEAIGIVGTLYYFRMIGSQIVGSLSTATQSRYGELLKVKNYRGLDKFVALNVAIGGGLGIGLTLVFWLFGESIITLLFTEAYTAYMDALMLILLASTAGFAYTFLGAVFNAFRQHRWKVLFQGVSFAVLLILTYYRHETVNEVLLNVLYAEILTLMQFVMGYLVLRKRRVARS</sequence>
<feature type="transmembrane region" description="Helical" evidence="6">
    <location>
        <begin position="46"/>
        <end position="65"/>
    </location>
</feature>
<feature type="transmembrane region" description="Helical" evidence="6">
    <location>
        <begin position="12"/>
        <end position="40"/>
    </location>
</feature>
<dbReference type="AlphaFoldDB" id="A0A6L3ZJ38"/>
<feature type="transmembrane region" description="Helical" evidence="6">
    <location>
        <begin position="86"/>
        <end position="102"/>
    </location>
</feature>
<comment type="caution">
    <text evidence="7">The sequence shown here is derived from an EMBL/GenBank/DDBJ whole genome shotgun (WGS) entry which is preliminary data.</text>
</comment>
<keyword evidence="2" id="KW-1003">Cell membrane</keyword>
<proteinExistence type="predicted"/>
<organism evidence="7 8">
    <name type="scientific">Phaeocystidibacter marisrubri</name>
    <dbReference type="NCBI Taxonomy" id="1577780"/>
    <lineage>
        <taxon>Bacteria</taxon>
        <taxon>Pseudomonadati</taxon>
        <taxon>Bacteroidota</taxon>
        <taxon>Flavobacteriia</taxon>
        <taxon>Flavobacteriales</taxon>
        <taxon>Phaeocystidibacteraceae</taxon>
        <taxon>Phaeocystidibacter</taxon>
    </lineage>
</organism>
<feature type="transmembrane region" description="Helical" evidence="6">
    <location>
        <begin position="325"/>
        <end position="348"/>
    </location>
</feature>
<evidence type="ECO:0000256" key="3">
    <source>
        <dbReference type="ARBA" id="ARBA00022692"/>
    </source>
</evidence>
<feature type="transmembrane region" description="Helical" evidence="6">
    <location>
        <begin position="379"/>
        <end position="401"/>
    </location>
</feature>
<reference evidence="7 8" key="1">
    <citation type="submission" date="2019-10" db="EMBL/GenBank/DDBJ databases">
        <title>Genome sequence of Phaeocystidibacter marisrubri JCM30614 (type strain).</title>
        <authorList>
            <person name="Bowman J.P."/>
        </authorList>
    </citation>
    <scope>NUCLEOTIDE SEQUENCE [LARGE SCALE GENOMIC DNA]</scope>
    <source>
        <strain evidence="7 8">JCM 30614</strain>
    </source>
</reference>
<comment type="subcellular location">
    <subcellularLocation>
        <location evidence="1">Cell membrane</location>
        <topology evidence="1">Multi-pass membrane protein</topology>
    </subcellularLocation>
</comment>
<keyword evidence="4 6" id="KW-1133">Transmembrane helix</keyword>
<dbReference type="EMBL" id="WBVQ01000001">
    <property type="protein sequence ID" value="KAB2817619.1"/>
    <property type="molecule type" value="Genomic_DNA"/>
</dbReference>
<keyword evidence="3 6" id="KW-0812">Transmembrane</keyword>
<dbReference type="RefSeq" id="WP_151692307.1">
    <property type="nucleotide sequence ID" value="NZ_BMGX01000002.1"/>
</dbReference>
<feature type="transmembrane region" description="Helical" evidence="6">
    <location>
        <begin position="206"/>
        <end position="224"/>
    </location>
</feature>
<accession>A0A6L3ZJ38</accession>
<feature type="transmembrane region" description="Helical" evidence="6">
    <location>
        <begin position="142"/>
        <end position="162"/>
    </location>
</feature>
<protein>
    <recommendedName>
        <fullName evidence="9">Oligosaccharide flippase family protein</fullName>
    </recommendedName>
</protein>
<evidence type="ECO:0000256" key="1">
    <source>
        <dbReference type="ARBA" id="ARBA00004651"/>
    </source>
</evidence>
<evidence type="ECO:0000256" key="6">
    <source>
        <dbReference type="SAM" id="Phobius"/>
    </source>
</evidence>
<gene>
    <name evidence="7" type="ORF">F8C82_04240</name>
</gene>
<evidence type="ECO:0000313" key="7">
    <source>
        <dbReference type="EMBL" id="KAB2817619.1"/>
    </source>
</evidence>
<evidence type="ECO:0008006" key="9">
    <source>
        <dbReference type="Google" id="ProtNLM"/>
    </source>
</evidence>
<evidence type="ECO:0000256" key="2">
    <source>
        <dbReference type="ARBA" id="ARBA00022475"/>
    </source>
</evidence>
<evidence type="ECO:0000313" key="8">
    <source>
        <dbReference type="Proteomes" id="UP000484164"/>
    </source>
</evidence>
<feature type="transmembrane region" description="Helical" evidence="6">
    <location>
        <begin position="355"/>
        <end position="373"/>
    </location>
</feature>
<feature type="transmembrane region" description="Helical" evidence="6">
    <location>
        <begin position="283"/>
        <end position="305"/>
    </location>
</feature>
<dbReference type="OrthoDB" id="3246647at2"/>
<keyword evidence="5 6" id="KW-0472">Membrane</keyword>
<dbReference type="PANTHER" id="PTHR30250:SF11">
    <property type="entry name" value="O-ANTIGEN TRANSPORTER-RELATED"/>
    <property type="match status" value="1"/>
</dbReference>
<dbReference type="Proteomes" id="UP000484164">
    <property type="component" value="Unassembled WGS sequence"/>
</dbReference>
<dbReference type="PANTHER" id="PTHR30250">
    <property type="entry name" value="PST FAMILY PREDICTED COLANIC ACID TRANSPORTER"/>
    <property type="match status" value="1"/>
</dbReference>
<feature type="transmembrane region" description="Helical" evidence="6">
    <location>
        <begin position="168"/>
        <end position="186"/>
    </location>
</feature>
<dbReference type="InterPro" id="IPR050833">
    <property type="entry name" value="Poly_Biosynth_Transport"/>
</dbReference>